<dbReference type="Pfam" id="PF22936">
    <property type="entry name" value="Pol_BBD"/>
    <property type="match status" value="1"/>
</dbReference>
<dbReference type="InterPro" id="IPR054722">
    <property type="entry name" value="PolX-like_BBD"/>
</dbReference>
<gene>
    <name evidence="2" type="ORF">PR048_017248</name>
</gene>
<proteinExistence type="predicted"/>
<dbReference type="EMBL" id="JARBHB010000006">
    <property type="protein sequence ID" value="KAJ8880777.1"/>
    <property type="molecule type" value="Genomic_DNA"/>
</dbReference>
<dbReference type="Proteomes" id="UP001159363">
    <property type="component" value="Chromosome 5"/>
</dbReference>
<protein>
    <recommendedName>
        <fullName evidence="1">Retrovirus-related Pol polyprotein from transposon TNT 1-94-like beta-barrel domain-containing protein</fullName>
    </recommendedName>
</protein>
<dbReference type="InterPro" id="IPR036875">
    <property type="entry name" value="Znf_CCHC_sf"/>
</dbReference>
<comment type="caution">
    <text evidence="2">The sequence shown here is derived from an EMBL/GenBank/DDBJ whole genome shotgun (WGS) entry which is preliminary data.</text>
</comment>
<name>A0ABQ9H912_9NEOP</name>
<sequence>MTCKFSFIRLMKSVARYLKVMCTFANEENGMEKVKYALLSDNYIAWTRRTRAGMEQRCLWEVIDQGYDEDPQKLMPKQRTRDTYALNFIIQVVEDQYLNDLDQGLPRDIYEGLIRSLEYDEEPLSVKMVKARLLLEERRQNLDKEQESSELNAFMSKMNQRSITANRRMHTEDNYRSGERPEAEQRNIMCYTCNEIGHIARVYPRVTAEGKNNKTKPDHKVRSRGRCTSKGARAAEVEYENTALDEDGALATAHFRALCTHKLGWSCKAVWIMGSGATHHMTPYRELIEDFSLTGTVKLANGECATAKDGDIKAMNGNEMIFKAFSGGSVVYLVSYQAYKANGKIVKCDSVKGNLPNGMNAMKSAVT</sequence>
<evidence type="ECO:0000259" key="1">
    <source>
        <dbReference type="Pfam" id="PF22936"/>
    </source>
</evidence>
<accession>A0ABQ9H912</accession>
<keyword evidence="3" id="KW-1185">Reference proteome</keyword>
<evidence type="ECO:0000313" key="3">
    <source>
        <dbReference type="Proteomes" id="UP001159363"/>
    </source>
</evidence>
<organism evidence="2 3">
    <name type="scientific">Dryococelus australis</name>
    <dbReference type="NCBI Taxonomy" id="614101"/>
    <lineage>
        <taxon>Eukaryota</taxon>
        <taxon>Metazoa</taxon>
        <taxon>Ecdysozoa</taxon>
        <taxon>Arthropoda</taxon>
        <taxon>Hexapoda</taxon>
        <taxon>Insecta</taxon>
        <taxon>Pterygota</taxon>
        <taxon>Neoptera</taxon>
        <taxon>Polyneoptera</taxon>
        <taxon>Phasmatodea</taxon>
        <taxon>Verophasmatodea</taxon>
        <taxon>Anareolatae</taxon>
        <taxon>Phasmatidae</taxon>
        <taxon>Eurycanthinae</taxon>
        <taxon>Dryococelus</taxon>
    </lineage>
</organism>
<reference evidence="2 3" key="1">
    <citation type="submission" date="2023-02" db="EMBL/GenBank/DDBJ databases">
        <title>LHISI_Scaffold_Assembly.</title>
        <authorList>
            <person name="Stuart O.P."/>
            <person name="Cleave R."/>
            <person name="Magrath M.J.L."/>
            <person name="Mikheyev A.S."/>
        </authorList>
    </citation>
    <scope>NUCLEOTIDE SEQUENCE [LARGE SCALE GENOMIC DNA]</scope>
    <source>
        <strain evidence="2">Daus_M_001</strain>
        <tissue evidence="2">Leg muscle</tissue>
    </source>
</reference>
<feature type="domain" description="Retrovirus-related Pol polyprotein from transposon TNT 1-94-like beta-barrel" evidence="1">
    <location>
        <begin position="271"/>
        <end position="317"/>
    </location>
</feature>
<evidence type="ECO:0000313" key="2">
    <source>
        <dbReference type="EMBL" id="KAJ8880777.1"/>
    </source>
</evidence>
<dbReference type="SUPFAM" id="SSF57756">
    <property type="entry name" value="Retrovirus zinc finger-like domains"/>
    <property type="match status" value="1"/>
</dbReference>